<dbReference type="EMBL" id="FOJX01000013">
    <property type="protein sequence ID" value="SFB12128.1"/>
    <property type="molecule type" value="Genomic_DNA"/>
</dbReference>
<proteinExistence type="predicted"/>
<dbReference type="RefSeq" id="WP_074817077.1">
    <property type="nucleotide sequence ID" value="NZ_FOJX01000013.1"/>
</dbReference>
<dbReference type="Gene3D" id="3.90.550.10">
    <property type="entry name" value="Spore Coat Polysaccharide Biosynthesis Protein SpsA, Chain A"/>
    <property type="match status" value="1"/>
</dbReference>
<feature type="domain" description="Glycosyltransferase 2-like" evidence="1">
    <location>
        <begin position="146"/>
        <end position="269"/>
    </location>
</feature>
<dbReference type="Gene3D" id="3.40.50.150">
    <property type="entry name" value="Vaccinia Virus protein VP39"/>
    <property type="match status" value="1"/>
</dbReference>
<dbReference type="Pfam" id="PF00535">
    <property type="entry name" value="Glycos_transf_2"/>
    <property type="match status" value="1"/>
</dbReference>
<dbReference type="Proteomes" id="UP000183843">
    <property type="component" value="Unassembled WGS sequence"/>
</dbReference>
<dbReference type="SUPFAM" id="SSF53335">
    <property type="entry name" value="S-adenosyl-L-methionine-dependent methyltransferases"/>
    <property type="match status" value="1"/>
</dbReference>
<evidence type="ECO:0000313" key="3">
    <source>
        <dbReference type="Proteomes" id="UP000183843"/>
    </source>
</evidence>
<name>A0A1I0YIF2_SELRU</name>
<dbReference type="SUPFAM" id="SSF53448">
    <property type="entry name" value="Nucleotide-diphospho-sugar transferases"/>
    <property type="match status" value="1"/>
</dbReference>
<evidence type="ECO:0000313" key="2">
    <source>
        <dbReference type="EMBL" id="SFB12128.1"/>
    </source>
</evidence>
<dbReference type="AlphaFoldDB" id="A0A1I0YIF2"/>
<accession>A0A1I0YIF2</accession>
<dbReference type="InterPro" id="IPR029044">
    <property type="entry name" value="Nucleotide-diphossugar_trans"/>
</dbReference>
<protein>
    <submittedName>
        <fullName evidence="2">Glycosyltransferase, GT2 family</fullName>
    </submittedName>
</protein>
<keyword evidence="2" id="KW-0808">Transferase</keyword>
<dbReference type="InterPro" id="IPR029063">
    <property type="entry name" value="SAM-dependent_MTases_sf"/>
</dbReference>
<sequence length="609" mass="71847">MEKKRILENINICREALDYIQSVYDGDNDTTQADLLLKDVQMLLYKTISVLQDDDENELLIPNAVICARNTNDSIDRMFRAKDAKKYILHYEILESFSRLSYLLDYQYNILDDKNKLQAYRERLIERLKEHHNIEPNEHKYKYKVSIVVRAYNKLEYTKRAVESIYKYTNFEKNNVELITINNGSTDRTEEYFATLPNKKKINFKHNMLGMSFRPPIPEGQYCVEFSNDAVATPNWLDQLLICIESSSDIAVVVPTCNEDAISNHQGIRIPYSNSFTDMDKMLQFAQNYNRTNPRLWEEVSRIMPFVAIWRSDVWSLGIEDPIYTEMQFIDDDYSTLLRRTGWKMILARDTFLHHFGSITFKHDGINSYNKSIEKMRWIYFSKWGIDAWRARGNFEEVYPIKLENVRKIRILWVEPKDGGGYLQVKNQCMKHGVNEVYACAMLTDMKYMDDARHIFDDVVYAQDIHHTLDKIKEKYDYIGMGTYLHEVTNDSTIDLLMKLRGLLNPLGRMVIPLKNSFNLEFFIKYMKNNGEYLWGEVDRTIKVFNLKKFLNAINKAGFGSVIEARRVLTNYWDDDLEIICRLKTGNCSIEENKLEMQTIMMWLMIPGR</sequence>
<dbReference type="InterPro" id="IPR001173">
    <property type="entry name" value="Glyco_trans_2-like"/>
</dbReference>
<gene>
    <name evidence="2" type="ORF">SAMN05216587_11321</name>
</gene>
<organism evidence="2 3">
    <name type="scientific">Selenomonas ruminantium</name>
    <dbReference type="NCBI Taxonomy" id="971"/>
    <lineage>
        <taxon>Bacteria</taxon>
        <taxon>Bacillati</taxon>
        <taxon>Bacillota</taxon>
        <taxon>Negativicutes</taxon>
        <taxon>Selenomonadales</taxon>
        <taxon>Selenomonadaceae</taxon>
        <taxon>Selenomonas</taxon>
    </lineage>
</organism>
<evidence type="ECO:0000259" key="1">
    <source>
        <dbReference type="Pfam" id="PF00535"/>
    </source>
</evidence>
<dbReference type="PANTHER" id="PTHR43179">
    <property type="entry name" value="RHAMNOSYLTRANSFERASE WBBL"/>
    <property type="match status" value="1"/>
</dbReference>
<dbReference type="GO" id="GO:0016740">
    <property type="term" value="F:transferase activity"/>
    <property type="evidence" value="ECO:0007669"/>
    <property type="project" value="UniProtKB-KW"/>
</dbReference>
<dbReference type="PANTHER" id="PTHR43179:SF7">
    <property type="entry name" value="RHAMNOSYLTRANSFERASE WBBL"/>
    <property type="match status" value="1"/>
</dbReference>
<reference evidence="2 3" key="1">
    <citation type="submission" date="2016-10" db="EMBL/GenBank/DDBJ databases">
        <authorList>
            <person name="de Groot N.N."/>
        </authorList>
    </citation>
    <scope>NUCLEOTIDE SEQUENCE [LARGE SCALE GENOMIC DNA]</scope>
    <source>
        <strain evidence="2 3">L14</strain>
    </source>
</reference>